<sequence length="157" mass="18315">MTAPRVETRHYRKHRPEQADELKQNNRQRELELEAAEEEALAQRVEVVVQARVAAAVGGEEVLARVAARLKEERAKLEERVTRQLDMERKMLLERKRREDAERRQAQEQMERIIEENKRKVEEAQRRAAEAVAEQQGLPKPAAVPVRRKQGLIIVDD</sequence>
<evidence type="ECO:0000313" key="2">
    <source>
        <dbReference type="EMBL" id="EFN60028.1"/>
    </source>
</evidence>
<feature type="compositionally biased region" description="Basic and acidic residues" evidence="1">
    <location>
        <begin position="16"/>
        <end position="31"/>
    </location>
</feature>
<dbReference type="EMBL" id="GL433835">
    <property type="protein sequence ID" value="EFN60028.1"/>
    <property type="molecule type" value="Genomic_DNA"/>
</dbReference>
<name>E1Z2M8_CHLVA</name>
<dbReference type="Proteomes" id="UP000008141">
    <property type="component" value="Unassembled WGS sequence"/>
</dbReference>
<feature type="region of interest" description="Disordered" evidence="1">
    <location>
        <begin position="1"/>
        <end position="31"/>
    </location>
</feature>
<dbReference type="InParanoid" id="E1Z2M8"/>
<dbReference type="PANTHER" id="PTHR31711:SF1">
    <property type="entry name" value="ARGININE AND GLUTAMATE-RICH PROTEIN 1"/>
    <property type="match status" value="1"/>
</dbReference>
<dbReference type="GO" id="GO:0005654">
    <property type="term" value="C:nucleoplasm"/>
    <property type="evidence" value="ECO:0007669"/>
    <property type="project" value="TreeGrafter"/>
</dbReference>
<protein>
    <submittedName>
        <fullName evidence="2">Uncharacterized protein</fullName>
    </submittedName>
</protein>
<dbReference type="GO" id="GO:0045296">
    <property type="term" value="F:cadherin binding"/>
    <property type="evidence" value="ECO:0007669"/>
    <property type="project" value="TreeGrafter"/>
</dbReference>
<dbReference type="eggNOG" id="ENOG502RRDX">
    <property type="taxonomic scope" value="Eukaryota"/>
</dbReference>
<gene>
    <name evidence="2" type="ORF">CHLNCDRAFT_133224</name>
</gene>
<dbReference type="AlphaFoldDB" id="E1Z2M8"/>
<dbReference type="STRING" id="554065.E1Z2M8"/>
<accession>E1Z2M8</accession>
<dbReference type="PANTHER" id="PTHR31711">
    <property type="entry name" value="ARGININE AND GLUTAMATE-RICH PROTEIN 1"/>
    <property type="match status" value="1"/>
</dbReference>
<dbReference type="RefSeq" id="XP_005852130.1">
    <property type="nucleotide sequence ID" value="XM_005852068.1"/>
</dbReference>
<dbReference type="OMA" id="ELMLWVG"/>
<organism evidence="3">
    <name type="scientific">Chlorella variabilis</name>
    <name type="common">Green alga</name>
    <dbReference type="NCBI Taxonomy" id="554065"/>
    <lineage>
        <taxon>Eukaryota</taxon>
        <taxon>Viridiplantae</taxon>
        <taxon>Chlorophyta</taxon>
        <taxon>core chlorophytes</taxon>
        <taxon>Trebouxiophyceae</taxon>
        <taxon>Chlorellales</taxon>
        <taxon>Chlorellaceae</taxon>
        <taxon>Chlorella clade</taxon>
        <taxon>Chlorella</taxon>
    </lineage>
</organism>
<dbReference type="GO" id="GO:0005739">
    <property type="term" value="C:mitochondrion"/>
    <property type="evidence" value="ECO:0007669"/>
    <property type="project" value="TreeGrafter"/>
</dbReference>
<dbReference type="KEGG" id="cvr:CHLNCDRAFT_133224"/>
<dbReference type="Pfam" id="PF15346">
    <property type="entry name" value="ARGLU"/>
    <property type="match status" value="1"/>
</dbReference>
<evidence type="ECO:0000256" key="1">
    <source>
        <dbReference type="SAM" id="MobiDB-lite"/>
    </source>
</evidence>
<dbReference type="GeneID" id="17359597"/>
<dbReference type="InterPro" id="IPR033371">
    <property type="entry name" value="ARGLU1"/>
</dbReference>
<evidence type="ECO:0000313" key="3">
    <source>
        <dbReference type="Proteomes" id="UP000008141"/>
    </source>
</evidence>
<reference evidence="2 3" key="1">
    <citation type="journal article" date="2010" name="Plant Cell">
        <title>The Chlorella variabilis NC64A genome reveals adaptation to photosymbiosis, coevolution with viruses, and cryptic sex.</title>
        <authorList>
            <person name="Blanc G."/>
            <person name="Duncan G."/>
            <person name="Agarkova I."/>
            <person name="Borodovsky M."/>
            <person name="Gurnon J."/>
            <person name="Kuo A."/>
            <person name="Lindquist E."/>
            <person name="Lucas S."/>
            <person name="Pangilinan J."/>
            <person name="Polle J."/>
            <person name="Salamov A."/>
            <person name="Terry A."/>
            <person name="Yamada T."/>
            <person name="Dunigan D.D."/>
            <person name="Grigoriev I.V."/>
            <person name="Claverie J.M."/>
            <person name="Van Etten J.L."/>
        </authorList>
    </citation>
    <scope>NUCLEOTIDE SEQUENCE [LARGE SCALE GENOMIC DNA]</scope>
    <source>
        <strain evidence="2 3">NC64A</strain>
    </source>
</reference>
<proteinExistence type="predicted"/>
<keyword evidence="3" id="KW-1185">Reference proteome</keyword>